<dbReference type="InterPro" id="IPR045089">
    <property type="entry name" value="PGGT1B-like"/>
</dbReference>
<dbReference type="Proteomes" id="UP000011885">
    <property type="component" value="Unassembled WGS sequence"/>
</dbReference>
<evidence type="ECO:0000313" key="12">
    <source>
        <dbReference type="Proteomes" id="UP000011885"/>
    </source>
</evidence>
<dbReference type="GO" id="GO:0008318">
    <property type="term" value="F:protein prenyltransferase activity"/>
    <property type="evidence" value="ECO:0007669"/>
    <property type="project" value="InterPro"/>
</dbReference>
<feature type="domain" description="Prenyltransferase alpha-alpha toroid" evidence="10">
    <location>
        <begin position="257"/>
        <end position="363"/>
    </location>
</feature>
<dbReference type="PANTHER" id="PTHR11774:SF11">
    <property type="entry name" value="GERANYLGERANYL TRANSFERASE TYPE-2 SUBUNIT BETA"/>
    <property type="match status" value="1"/>
</dbReference>
<dbReference type="AlphaFoldDB" id="M5UB00"/>
<evidence type="ECO:0000256" key="3">
    <source>
        <dbReference type="ARBA" id="ARBA00022602"/>
    </source>
</evidence>
<evidence type="ECO:0000259" key="10">
    <source>
        <dbReference type="Pfam" id="PF00432"/>
    </source>
</evidence>
<protein>
    <recommendedName>
        <fullName evidence="8">Geranylgeranyl transferase type II subunit beta</fullName>
    </recommendedName>
    <alternativeName>
        <fullName evidence="9">Type II protein geranyl-geranyltransferase subunit beta</fullName>
    </alternativeName>
</protein>
<comment type="cofactor">
    <cofactor evidence="1">
        <name>Zn(2+)</name>
        <dbReference type="ChEBI" id="CHEBI:29105"/>
    </cofactor>
</comment>
<dbReference type="PATRIC" id="fig|1263870.3.peg.96"/>
<dbReference type="GO" id="GO:0046872">
    <property type="term" value="F:metal ion binding"/>
    <property type="evidence" value="ECO:0007669"/>
    <property type="project" value="UniProtKB-KW"/>
</dbReference>
<comment type="similarity">
    <text evidence="2">Belongs to the protein prenyltransferase subunit beta family.</text>
</comment>
<dbReference type="InterPro" id="IPR008930">
    <property type="entry name" value="Terpenoid_cyclase/PrenylTrfase"/>
</dbReference>
<keyword evidence="7" id="KW-0862">Zinc</keyword>
<dbReference type="Gene3D" id="1.50.10.20">
    <property type="match status" value="2"/>
</dbReference>
<feature type="domain" description="Prenyltransferase alpha-alpha toroid" evidence="10">
    <location>
        <begin position="43"/>
        <end position="238"/>
    </location>
</feature>
<sequence>MIGQRSLRLKGPKRDDRDKLSRLFRPITRRRIRSCLFGYSLRRTNHHAESLDKFTPMSGYLNELTMRLAVGASLLPAELRSRHAQWLRKQQRDDGGFAGREGDSDPYYTAFALRALWILGELDETIGQASARFLRQRMTRRDSVIDLISLIFASAIVEMATGVVVISDDDADWRHNVAATLSTLRCDDGGFAKTPEGRAGSTYQTFLTVLCHELMDVPVADTESIARFLESQQHEDGGYLEIRVAKRAGVNPTAAAIGTLKTLGFLDTGAEQDTAEFVADMQGDEGGFTANTRIPFADLLSSFTALTTLVDLDQTDLVSVPRVQRYAESMQAPEGGFVGFTLDQVSDVEYTFYGLGTLSLCAALTADS</sequence>
<keyword evidence="12" id="KW-1185">Reference proteome</keyword>
<dbReference type="EMBL" id="ANOH01000004">
    <property type="protein sequence ID" value="EMI58479.1"/>
    <property type="molecule type" value="Genomic_DNA"/>
</dbReference>
<dbReference type="PANTHER" id="PTHR11774">
    <property type="entry name" value="GERANYLGERANYL TRANSFERASE TYPE BETA SUBUNIT"/>
    <property type="match status" value="1"/>
</dbReference>
<evidence type="ECO:0000256" key="9">
    <source>
        <dbReference type="ARBA" id="ARBA00032766"/>
    </source>
</evidence>
<comment type="caution">
    <text evidence="11">The sequence shown here is derived from an EMBL/GenBank/DDBJ whole genome shotgun (WGS) entry which is preliminary data.</text>
</comment>
<gene>
    <name evidence="11" type="ORF">RSSM_00087</name>
</gene>
<evidence type="ECO:0000256" key="7">
    <source>
        <dbReference type="ARBA" id="ARBA00022833"/>
    </source>
</evidence>
<dbReference type="CDD" id="cd00688">
    <property type="entry name" value="ISOPREN_C2_like"/>
    <property type="match status" value="1"/>
</dbReference>
<proteinExistence type="inferred from homology"/>
<keyword evidence="6" id="KW-0677">Repeat</keyword>
<dbReference type="SUPFAM" id="SSF48239">
    <property type="entry name" value="Terpenoid cyclases/Protein prenyltransferases"/>
    <property type="match status" value="2"/>
</dbReference>
<evidence type="ECO:0000256" key="1">
    <source>
        <dbReference type="ARBA" id="ARBA00001947"/>
    </source>
</evidence>
<evidence type="ECO:0000256" key="5">
    <source>
        <dbReference type="ARBA" id="ARBA00022723"/>
    </source>
</evidence>
<evidence type="ECO:0000256" key="6">
    <source>
        <dbReference type="ARBA" id="ARBA00022737"/>
    </source>
</evidence>
<reference evidence="11 12" key="1">
    <citation type="journal article" date="2013" name="Mar. Genomics">
        <title>Expression of sulfatases in Rhodopirellula baltica and the diversity of sulfatases in the genus Rhodopirellula.</title>
        <authorList>
            <person name="Wegner C.E."/>
            <person name="Richter-Heitmann T."/>
            <person name="Klindworth A."/>
            <person name="Klockow C."/>
            <person name="Richter M."/>
            <person name="Achstetter T."/>
            <person name="Glockner F.O."/>
            <person name="Harder J."/>
        </authorList>
    </citation>
    <scope>NUCLEOTIDE SEQUENCE [LARGE SCALE GENOMIC DNA]</scope>
    <source>
        <strain evidence="11 12">SM41</strain>
    </source>
</reference>
<accession>M5UB00</accession>
<evidence type="ECO:0000256" key="2">
    <source>
        <dbReference type="ARBA" id="ARBA00010497"/>
    </source>
</evidence>
<organism evidence="11 12">
    <name type="scientific">Rhodopirellula sallentina SM41</name>
    <dbReference type="NCBI Taxonomy" id="1263870"/>
    <lineage>
        <taxon>Bacteria</taxon>
        <taxon>Pseudomonadati</taxon>
        <taxon>Planctomycetota</taxon>
        <taxon>Planctomycetia</taxon>
        <taxon>Pirellulales</taxon>
        <taxon>Pirellulaceae</taxon>
        <taxon>Rhodopirellula</taxon>
    </lineage>
</organism>
<keyword evidence="5" id="KW-0479">Metal-binding</keyword>
<evidence type="ECO:0000256" key="4">
    <source>
        <dbReference type="ARBA" id="ARBA00022679"/>
    </source>
</evidence>
<evidence type="ECO:0000313" key="11">
    <source>
        <dbReference type="EMBL" id="EMI58479.1"/>
    </source>
</evidence>
<name>M5UB00_9BACT</name>
<keyword evidence="4 11" id="KW-0808">Transferase</keyword>
<dbReference type="Pfam" id="PF00432">
    <property type="entry name" value="Prenyltrans"/>
    <property type="match status" value="2"/>
</dbReference>
<dbReference type="InterPro" id="IPR001330">
    <property type="entry name" value="Prenyltrans"/>
</dbReference>
<keyword evidence="3" id="KW-0637">Prenyltransferase</keyword>
<evidence type="ECO:0000256" key="8">
    <source>
        <dbReference type="ARBA" id="ARBA00030816"/>
    </source>
</evidence>